<sequence length="72" mass="8231">MITNGDYNEKIYNRVIHCDKLKIKRSNGIGGGYQLTLRVHPYYGAHNSYGIDEVVVRASGELVSYKHIKTYL</sequence>
<reference evidence="1 2" key="1">
    <citation type="submission" date="2018-12" db="EMBL/GenBank/DDBJ databases">
        <title>Bacillus chawlae sp. nov., Bacillus glennii sp. nov., and Bacillus saganii sp. nov. Isolated from the Vehicle Assembly Building at Kennedy Space Center where the Viking Spacecraft were Assembled.</title>
        <authorList>
            <person name="Seuylemezian A."/>
            <person name="Vaishampayan P."/>
        </authorList>
    </citation>
    <scope>NUCLEOTIDE SEQUENCE [LARGE SCALE GENOMIC DNA]</scope>
    <source>
        <strain evidence="1 2">L5</strain>
    </source>
</reference>
<dbReference type="OrthoDB" id="2924893at2"/>
<evidence type="ECO:0000313" key="1">
    <source>
        <dbReference type="EMBL" id="RUQ28794.1"/>
    </source>
</evidence>
<comment type="caution">
    <text evidence="1">The sequence shown here is derived from an EMBL/GenBank/DDBJ whole genome shotgun (WGS) entry which is preliminary data.</text>
</comment>
<evidence type="ECO:0000313" key="2">
    <source>
        <dbReference type="Proteomes" id="UP000267430"/>
    </source>
</evidence>
<dbReference type="AlphaFoldDB" id="A0A3S0VY95"/>
<keyword evidence="2" id="KW-1185">Reference proteome</keyword>
<organism evidence="1 2">
    <name type="scientific">Peribacillus cavernae</name>
    <dbReference type="NCBI Taxonomy" id="1674310"/>
    <lineage>
        <taxon>Bacteria</taxon>
        <taxon>Bacillati</taxon>
        <taxon>Bacillota</taxon>
        <taxon>Bacilli</taxon>
        <taxon>Bacillales</taxon>
        <taxon>Bacillaceae</taxon>
        <taxon>Peribacillus</taxon>
    </lineage>
</organism>
<dbReference type="EMBL" id="RYZZ01000014">
    <property type="protein sequence ID" value="RUQ28794.1"/>
    <property type="molecule type" value="Genomic_DNA"/>
</dbReference>
<accession>A0A3S0VY95</accession>
<dbReference type="RefSeq" id="WP_126864902.1">
    <property type="nucleotide sequence ID" value="NZ_JAUSTX010000015.1"/>
</dbReference>
<proteinExistence type="predicted"/>
<dbReference type="Proteomes" id="UP000267430">
    <property type="component" value="Unassembled WGS sequence"/>
</dbReference>
<gene>
    <name evidence="1" type="ORF">ELQ35_11095</name>
</gene>
<protein>
    <submittedName>
        <fullName evidence="1">DUF3888 domain-containing protein</fullName>
    </submittedName>
</protein>
<dbReference type="InterPro" id="IPR024984">
    <property type="entry name" value="DUF3888"/>
</dbReference>
<dbReference type="Pfam" id="PF13027">
    <property type="entry name" value="DUF3888"/>
    <property type="match status" value="1"/>
</dbReference>
<name>A0A3S0VY95_9BACI</name>